<dbReference type="PANTHER" id="PTHR46360">
    <property type="entry name" value="DISKS LARGE HOMOLOG 5"/>
    <property type="match status" value="1"/>
</dbReference>
<feature type="region of interest" description="Disordered" evidence="2">
    <location>
        <begin position="856"/>
        <end position="885"/>
    </location>
</feature>
<feature type="region of interest" description="Disordered" evidence="2">
    <location>
        <begin position="482"/>
        <end position="586"/>
    </location>
</feature>
<evidence type="ECO:0000313" key="5">
    <source>
        <dbReference type="EMBL" id="CAL8088881.1"/>
    </source>
</evidence>
<feature type="coiled-coil region" evidence="1">
    <location>
        <begin position="49"/>
        <end position="269"/>
    </location>
</feature>
<dbReference type="Gene3D" id="2.30.30.40">
    <property type="entry name" value="SH3 Domains"/>
    <property type="match status" value="1"/>
</dbReference>
<feature type="region of interest" description="Disordered" evidence="2">
    <location>
        <begin position="1066"/>
        <end position="1211"/>
    </location>
</feature>
<feature type="compositionally biased region" description="Basic residues" evidence="2">
    <location>
        <begin position="499"/>
        <end position="509"/>
    </location>
</feature>
<evidence type="ECO:0000313" key="6">
    <source>
        <dbReference type="Proteomes" id="UP001642540"/>
    </source>
</evidence>
<feature type="compositionally biased region" description="Polar residues" evidence="2">
    <location>
        <begin position="1108"/>
        <end position="1132"/>
    </location>
</feature>
<dbReference type="Pfam" id="PF00625">
    <property type="entry name" value="Guanylate_kin"/>
    <property type="match status" value="1"/>
</dbReference>
<feature type="compositionally biased region" description="Gly residues" evidence="2">
    <location>
        <begin position="482"/>
        <end position="491"/>
    </location>
</feature>
<feature type="domain" description="PDZ" evidence="4">
    <location>
        <begin position="977"/>
        <end position="1060"/>
    </location>
</feature>
<protein>
    <recommendedName>
        <fullName evidence="7">Disks large 5</fullName>
    </recommendedName>
</protein>
<feature type="compositionally biased region" description="Low complexity" evidence="2">
    <location>
        <begin position="548"/>
        <end position="563"/>
    </location>
</feature>
<feature type="compositionally biased region" description="Polar residues" evidence="2">
    <location>
        <begin position="1154"/>
        <end position="1178"/>
    </location>
</feature>
<gene>
    <name evidence="5" type="ORF">ODALV1_LOCUS7195</name>
</gene>
<dbReference type="InterPro" id="IPR008144">
    <property type="entry name" value="Guanylate_kin-like_dom"/>
</dbReference>
<dbReference type="SUPFAM" id="SSF50044">
    <property type="entry name" value="SH3-domain"/>
    <property type="match status" value="1"/>
</dbReference>
<dbReference type="SUPFAM" id="SSF50156">
    <property type="entry name" value="PDZ domain-like"/>
    <property type="match status" value="3"/>
</dbReference>
<feature type="region of interest" description="Disordered" evidence="2">
    <location>
        <begin position="378"/>
        <end position="450"/>
    </location>
</feature>
<feature type="compositionally biased region" description="Low complexity" evidence="2">
    <location>
        <begin position="1091"/>
        <end position="1107"/>
    </location>
</feature>
<feature type="compositionally biased region" description="Low complexity" evidence="2">
    <location>
        <begin position="379"/>
        <end position="418"/>
    </location>
</feature>
<dbReference type="PROSITE" id="PS50106">
    <property type="entry name" value="PDZ"/>
    <property type="match status" value="3"/>
</dbReference>
<dbReference type="InterPro" id="IPR036034">
    <property type="entry name" value="PDZ_sf"/>
</dbReference>
<feature type="domain" description="PDZ" evidence="4">
    <location>
        <begin position="1225"/>
        <end position="1304"/>
    </location>
</feature>
<feature type="compositionally biased region" description="Polar residues" evidence="2">
    <location>
        <begin position="921"/>
        <end position="930"/>
    </location>
</feature>
<feature type="domain" description="PDZ" evidence="4">
    <location>
        <begin position="300"/>
        <end position="375"/>
    </location>
</feature>
<feature type="compositionally biased region" description="Polar residues" evidence="2">
    <location>
        <begin position="532"/>
        <end position="547"/>
    </location>
</feature>
<evidence type="ECO:0000256" key="1">
    <source>
        <dbReference type="SAM" id="Coils"/>
    </source>
</evidence>
<evidence type="ECO:0000256" key="2">
    <source>
        <dbReference type="SAM" id="MobiDB-lite"/>
    </source>
</evidence>
<comment type="caution">
    <text evidence="5">The sequence shown here is derived from an EMBL/GenBank/DDBJ whole genome shotgun (WGS) entry which is preliminary data.</text>
</comment>
<dbReference type="PANTHER" id="PTHR46360:SF1">
    <property type="entry name" value="DISKS LARGE HOMOLOG 5"/>
    <property type="match status" value="1"/>
</dbReference>
<dbReference type="Proteomes" id="UP001642540">
    <property type="component" value="Unassembled WGS sequence"/>
</dbReference>
<dbReference type="Gene3D" id="2.30.42.10">
    <property type="match status" value="3"/>
</dbReference>
<dbReference type="CDD" id="cd06767">
    <property type="entry name" value="PDZ3_DLG5-like"/>
    <property type="match status" value="1"/>
</dbReference>
<dbReference type="InterPro" id="IPR001478">
    <property type="entry name" value="PDZ"/>
</dbReference>
<name>A0ABP1Q4J7_9HEXA</name>
<proteinExistence type="predicted"/>
<evidence type="ECO:0000259" key="4">
    <source>
        <dbReference type="PROSITE" id="PS50106"/>
    </source>
</evidence>
<feature type="compositionally biased region" description="Basic and acidic residues" evidence="2">
    <location>
        <begin position="1179"/>
        <end position="1189"/>
    </location>
</feature>
<dbReference type="InterPro" id="IPR008145">
    <property type="entry name" value="GK/Ca_channel_bsu"/>
</dbReference>
<dbReference type="SMART" id="SM00072">
    <property type="entry name" value="GuKc"/>
    <property type="match status" value="1"/>
</dbReference>
<reference evidence="5 6" key="1">
    <citation type="submission" date="2024-08" db="EMBL/GenBank/DDBJ databases">
        <authorList>
            <person name="Cucini C."/>
            <person name="Frati F."/>
        </authorList>
    </citation>
    <scope>NUCLEOTIDE SEQUENCE [LARGE SCALE GENOMIC DNA]</scope>
</reference>
<dbReference type="InterPro" id="IPR027417">
    <property type="entry name" value="P-loop_NTPase"/>
</dbReference>
<dbReference type="CDD" id="cd11860">
    <property type="entry name" value="SH3_DLG5"/>
    <property type="match status" value="1"/>
</dbReference>
<evidence type="ECO:0000259" key="3">
    <source>
        <dbReference type="PROSITE" id="PS50052"/>
    </source>
</evidence>
<evidence type="ECO:0008006" key="7">
    <source>
        <dbReference type="Google" id="ProtNLM"/>
    </source>
</evidence>
<dbReference type="EMBL" id="CAXLJM020000023">
    <property type="protein sequence ID" value="CAL8088881.1"/>
    <property type="molecule type" value="Genomic_DNA"/>
</dbReference>
<keyword evidence="6" id="KW-1185">Reference proteome</keyword>
<feature type="compositionally biased region" description="Gly residues" evidence="2">
    <location>
        <begin position="435"/>
        <end position="447"/>
    </location>
</feature>
<feature type="compositionally biased region" description="Low complexity" evidence="2">
    <location>
        <begin position="1141"/>
        <end position="1153"/>
    </location>
</feature>
<organism evidence="5 6">
    <name type="scientific">Orchesella dallaii</name>
    <dbReference type="NCBI Taxonomy" id="48710"/>
    <lineage>
        <taxon>Eukaryota</taxon>
        <taxon>Metazoa</taxon>
        <taxon>Ecdysozoa</taxon>
        <taxon>Arthropoda</taxon>
        <taxon>Hexapoda</taxon>
        <taxon>Collembola</taxon>
        <taxon>Entomobryomorpha</taxon>
        <taxon>Entomobryoidea</taxon>
        <taxon>Orchesellidae</taxon>
        <taxon>Orchesellinae</taxon>
        <taxon>Orchesella</taxon>
    </lineage>
</organism>
<feature type="compositionally biased region" description="Basic and acidic residues" evidence="2">
    <location>
        <begin position="1075"/>
        <end position="1090"/>
    </location>
</feature>
<feature type="compositionally biased region" description="Low complexity" evidence="2">
    <location>
        <begin position="869"/>
        <end position="883"/>
    </location>
</feature>
<feature type="region of interest" description="Disordered" evidence="2">
    <location>
        <begin position="921"/>
        <end position="946"/>
    </location>
</feature>
<dbReference type="InterPro" id="IPR036028">
    <property type="entry name" value="SH3-like_dom_sf"/>
</dbReference>
<accession>A0ABP1Q4J7</accession>
<feature type="domain" description="Guanylate kinase-like" evidence="3">
    <location>
        <begin position="1502"/>
        <end position="1644"/>
    </location>
</feature>
<dbReference type="InterPro" id="IPR035537">
    <property type="entry name" value="DLG5_SH3"/>
</dbReference>
<dbReference type="SMART" id="SM00228">
    <property type="entry name" value="PDZ"/>
    <property type="match status" value="3"/>
</dbReference>
<dbReference type="Gene3D" id="3.40.50.300">
    <property type="entry name" value="P-loop containing nucleotide triphosphate hydrolases"/>
    <property type="match status" value="1"/>
</dbReference>
<dbReference type="InterPro" id="IPR053004">
    <property type="entry name" value="MAGUK_Signaling_Regulators"/>
</dbReference>
<sequence>MDGGSLTRSGIVDPEAFFQQYDAMKEDYDSLRKRYTDLITSHQGTVHKLELAQEEISRVNKLYEDAMQEKSNAIRERNGLQQQCTAAIRQWDSALRERNEYKEALAKVQQQHEEAMKEINQAMAVRIKANKDIKRLTEERDAALQEYSLIMSERDSVHRELEKLTDDLAQSKKRLEAQNKEFLDKIQEALQEAETSKRRSDRAFNERDKIVRERESLRTLCDRLRKERDRAVSDLAEALSESEDIRKQKNLASKQLKELRDKIEIEKENRSMRFQYLSNSSFSESRDSAIDSDMHSGHYSIKLPNIRGADHGLVFEPGVYISSIVPGSPAAKEMNLSVGDRVLFINDTQIDNVQDALLALSEDIDPVVLTLSRSAGHLSSPINSNANPNASSNNKAMNSSANQQNSSNIYSHASSSSIKSDKSEPSTVMPRRGVDGNGSGGKPGISSGGLRDIFRVRLPGKKFSSPEEATLAKLDSAIAAGGAGAAGGSGSGNASSHISRGKSRKKRSAARNSATDNNLNKNGTWPRMMLPRNSSCSYTLPQGPNQDGSESGGVVSNSSGNSNRGMENPPNSSAHHGREMSFYGQYTPHNSGITVANASNSMCMRRPGGAKERAPISNMIWDLNVPHPAKSVGAIAMPGGGQLLIGGGSSGMSINSKSLTLAGPGRSGISSLAGGGLALDNHGLPLPSSGGQVPHHRYSFGVFDPSPSSNKLGKCAPERNSVVPTLTMSDGSSIDFSVRSGHGTGCPTGTANMEILEYYVKRMVKNQNNSSESDHLDKVVTPPSLAIPNVPVGSNPGSNVLSHSGPSPVTVTSTLDRYTNRYRYSDHHHNVVGTALPGASGTLPLSIPKSDNSFTFEPTYHHSHPHGTSNESSTSMSLGSSSSHKINTFRNSDDLLLHPTYPVEPSGTFPRKRETQRIRIPSNQSVTSRSSTEKFELRNSPMPSPNITIEVINTGAGGHSGASDYRTWKPAPGEVRRIRIDKYDKSTEKLGIQISCKANGGGVFVSSVSDNSLASQVGLQVGDQLLEVCGINMRSATFDLAAHVLRQCGDSITMLIQYAPDKYPAESYDNGSSSDDSHSDGESSSGHDDNNSSMSDNESRSGSRSGSPTPCNSPQSTLVRNSKKNSSMQNQHSGGAGGSGQPSSANSSLSKKSQMQQGQGVMGLPNQQQIQQAFSIAKSQDRDRDRDPPSEQSTLRSTRSSGGGTIISDGSEGKMLLKGQTRFLTLHLQKNSSNLGVCLVGGNVVGIYVHSVQPDSIAHGAGMRPGDQILEYNGTDLRHATAEEAAFELAKPLDKVGVLVQYNLQRYNEVKDKPGDGFYIRALFDHPPVSSDHQHGQSNTMDPQQLTFHKDEILYVDNTMYNGKPGRWRAWKVDAEGRQQVWGVIPSKFKVEEDLMFKRSLGDLDGDRRSSTVTRRSFFRRKSHHRSSSREIASFSDFSINSYSDLSAQLGGLQLKDESASIALSSYQRVDRLDYMCFLRPVIILGALSDVIAERLLLDFPYQFGRVSLEVMHCSGPMLEKGLAENIFMDYKRKGSHYECVTMAAIKEISAKKLYCIIDVSTAGVERLQRAQMYPIVLLVKFKSAKQIREIKDLRCDKITPKASKELYEHAQKVESEYKHLITACVPGGTNISYLATQVKLMVEQEQSKTLWVPV</sequence>
<feature type="compositionally biased region" description="Low complexity" evidence="2">
    <location>
        <begin position="1196"/>
        <end position="1210"/>
    </location>
</feature>
<dbReference type="SUPFAM" id="SSF52540">
    <property type="entry name" value="P-loop containing nucleoside triphosphate hydrolases"/>
    <property type="match status" value="1"/>
</dbReference>
<dbReference type="PROSITE" id="PS50052">
    <property type="entry name" value="GUANYLATE_KINASE_2"/>
    <property type="match status" value="1"/>
</dbReference>
<keyword evidence="1" id="KW-0175">Coiled coil</keyword>
<dbReference type="Pfam" id="PF00595">
    <property type="entry name" value="PDZ"/>
    <property type="match status" value="3"/>
</dbReference>